<dbReference type="SUPFAM" id="SSF53474">
    <property type="entry name" value="alpha/beta-Hydrolases"/>
    <property type="match status" value="1"/>
</dbReference>
<dbReference type="Proteomes" id="UP000198327">
    <property type="component" value="Unassembled WGS sequence"/>
</dbReference>
<proteinExistence type="predicted"/>
<keyword evidence="1" id="KW-0732">Signal</keyword>
<dbReference type="Pfam" id="PF00756">
    <property type="entry name" value="Esterase"/>
    <property type="match status" value="1"/>
</dbReference>
<dbReference type="PANTHER" id="PTHR48098">
    <property type="entry name" value="ENTEROCHELIN ESTERASE-RELATED"/>
    <property type="match status" value="1"/>
</dbReference>
<protein>
    <submittedName>
        <fullName evidence="2">S-formylglutathione hydrolase FrmB</fullName>
    </submittedName>
</protein>
<dbReference type="PANTHER" id="PTHR48098:SF1">
    <property type="entry name" value="DIACYLGLYCEROL ACYLTRANSFERASE_MYCOLYLTRANSFERASE AG85A"/>
    <property type="match status" value="1"/>
</dbReference>
<accession>A0A239FKF8</accession>
<evidence type="ECO:0000256" key="1">
    <source>
        <dbReference type="SAM" id="SignalP"/>
    </source>
</evidence>
<sequence>MAFWRRLMVICGVAIASNIALAGLAQSYPVGTVTTLSVYSASMGRDITVQVLTPAVGNGPRPTLYMLSGVGEEDPSNSMWLRKGGAAEFFRDKNVNVVLPLAGPGSFYADWQRDDPTLGRNQWETFLTQELPPVIDARFDGNGRNGIAGLSMGAQSAMMLASGNPGFYSAVAAYSGCFESADLVGQGHMRSIVSAFGGNADNMFGGPLDPAWAQHDVIAHAENLRGTALYVSAGSGIPGRHEQFETAADWDIVLVGGAIEVGSNHCTRMLSDRLEQLSIPATFDFEETGTHSWAYWVDQLPKSWPTLAAGLGL</sequence>
<dbReference type="Gene3D" id="3.40.50.1820">
    <property type="entry name" value="alpha/beta hydrolase"/>
    <property type="match status" value="1"/>
</dbReference>
<dbReference type="InterPro" id="IPR050583">
    <property type="entry name" value="Mycobacterial_A85_antigen"/>
</dbReference>
<dbReference type="EMBL" id="FZOW01000003">
    <property type="protein sequence ID" value="SNS56702.1"/>
    <property type="molecule type" value="Genomic_DNA"/>
</dbReference>
<feature type="signal peptide" evidence="1">
    <location>
        <begin position="1"/>
        <end position="22"/>
    </location>
</feature>
<dbReference type="RefSeq" id="WP_089244450.1">
    <property type="nucleotide sequence ID" value="NZ_FZOW01000003.1"/>
</dbReference>
<evidence type="ECO:0000313" key="2">
    <source>
        <dbReference type="EMBL" id="SNS56702.1"/>
    </source>
</evidence>
<dbReference type="GO" id="GO:0016787">
    <property type="term" value="F:hydrolase activity"/>
    <property type="evidence" value="ECO:0007669"/>
    <property type="project" value="UniProtKB-KW"/>
</dbReference>
<dbReference type="OrthoDB" id="4510758at2"/>
<keyword evidence="2" id="KW-0378">Hydrolase</keyword>
<evidence type="ECO:0000313" key="3">
    <source>
        <dbReference type="Proteomes" id="UP000198327"/>
    </source>
</evidence>
<reference evidence="3" key="1">
    <citation type="submission" date="2017-06" db="EMBL/GenBank/DDBJ databases">
        <authorList>
            <person name="Varghese N."/>
            <person name="Submissions S."/>
        </authorList>
    </citation>
    <scope>NUCLEOTIDE SEQUENCE [LARGE SCALE GENOMIC DNA]</scope>
    <source>
        <strain evidence="3">JCM 23211</strain>
    </source>
</reference>
<organism evidence="2 3">
    <name type="scientific">Rhodococcoides kyotonense</name>
    <dbReference type="NCBI Taxonomy" id="398843"/>
    <lineage>
        <taxon>Bacteria</taxon>
        <taxon>Bacillati</taxon>
        <taxon>Actinomycetota</taxon>
        <taxon>Actinomycetes</taxon>
        <taxon>Mycobacteriales</taxon>
        <taxon>Nocardiaceae</taxon>
        <taxon>Rhodococcoides</taxon>
    </lineage>
</organism>
<dbReference type="InterPro" id="IPR029058">
    <property type="entry name" value="AB_hydrolase_fold"/>
</dbReference>
<dbReference type="STRING" id="398843.A3K89_19310"/>
<dbReference type="GO" id="GO:0016747">
    <property type="term" value="F:acyltransferase activity, transferring groups other than amino-acyl groups"/>
    <property type="evidence" value="ECO:0007669"/>
    <property type="project" value="TreeGrafter"/>
</dbReference>
<dbReference type="AlphaFoldDB" id="A0A239FKF8"/>
<name>A0A239FKF8_9NOCA</name>
<gene>
    <name evidence="2" type="ORF">SAMN05421642_103311</name>
</gene>
<dbReference type="InterPro" id="IPR000801">
    <property type="entry name" value="Esterase-like"/>
</dbReference>
<feature type="chain" id="PRO_5013189939" evidence="1">
    <location>
        <begin position="23"/>
        <end position="313"/>
    </location>
</feature>
<keyword evidence="3" id="KW-1185">Reference proteome</keyword>